<organism evidence="9 10">
    <name type="scientific">Pseudothermotoga thermarum DSM 5069</name>
    <dbReference type="NCBI Taxonomy" id="688269"/>
    <lineage>
        <taxon>Bacteria</taxon>
        <taxon>Thermotogati</taxon>
        <taxon>Thermotogota</taxon>
        <taxon>Thermotogae</taxon>
        <taxon>Thermotogales</taxon>
        <taxon>Thermotogaceae</taxon>
        <taxon>Pseudothermotoga</taxon>
    </lineage>
</organism>
<evidence type="ECO:0000256" key="6">
    <source>
        <dbReference type="ARBA" id="ARBA00023134"/>
    </source>
</evidence>
<keyword evidence="1" id="KW-0963">Cytoplasm</keyword>
<evidence type="ECO:0000256" key="7">
    <source>
        <dbReference type="ARBA" id="ARBA00023150"/>
    </source>
</evidence>
<proteinExistence type="predicted"/>
<evidence type="ECO:0000313" key="10">
    <source>
        <dbReference type="Proteomes" id="UP000006804"/>
    </source>
</evidence>
<dbReference type="PATRIC" id="fig|688269.3.peg.112"/>
<dbReference type="PANTHER" id="PTHR19136">
    <property type="entry name" value="MOLYBDENUM COFACTOR GUANYLYLTRANSFERASE"/>
    <property type="match status" value="1"/>
</dbReference>
<gene>
    <name evidence="9" type="ORF">Theth_0112</name>
</gene>
<dbReference type="InterPro" id="IPR029044">
    <property type="entry name" value="Nucleotide-diphossugar_trans"/>
</dbReference>
<keyword evidence="10" id="KW-1185">Reference proteome</keyword>
<dbReference type="Pfam" id="PF12804">
    <property type="entry name" value="NTP_transf_3"/>
    <property type="match status" value="1"/>
</dbReference>
<sequence length="183" mass="20837">MIAVILNGGRSTRFGEDKSNFSIGNLTMVEVVFNKLCEVFEKVILVGKPHPKLPYVVDKYFKGPVGGLLTALELLDEDVFLIGCDMPCVMPEVVKRMLKFFNNDVDAVVPMLSDGFHPLHAIYSKRMEKHLRKSLLEDCSFKTAFKYARVVFLTEEDFKDIKGWQKSFININTKADLKLLEVI</sequence>
<keyword evidence="4" id="KW-0547">Nucleotide-binding</keyword>
<dbReference type="GO" id="GO:0046872">
    <property type="term" value="F:metal ion binding"/>
    <property type="evidence" value="ECO:0007669"/>
    <property type="project" value="UniProtKB-KW"/>
</dbReference>
<dbReference type="Proteomes" id="UP000006804">
    <property type="component" value="Chromosome"/>
</dbReference>
<evidence type="ECO:0000256" key="1">
    <source>
        <dbReference type="ARBA" id="ARBA00022490"/>
    </source>
</evidence>
<keyword evidence="3" id="KW-0479">Metal-binding</keyword>
<keyword evidence="2" id="KW-0808">Transferase</keyword>
<dbReference type="AlphaFoldDB" id="F7YUN2"/>
<dbReference type="EMBL" id="CP002351">
    <property type="protein sequence ID" value="AEH50217.1"/>
    <property type="molecule type" value="Genomic_DNA"/>
</dbReference>
<evidence type="ECO:0000259" key="8">
    <source>
        <dbReference type="Pfam" id="PF12804"/>
    </source>
</evidence>
<dbReference type="CDD" id="cd02503">
    <property type="entry name" value="MobA"/>
    <property type="match status" value="1"/>
</dbReference>
<dbReference type="RefSeq" id="WP_013931441.1">
    <property type="nucleotide sequence ID" value="NC_015707.1"/>
</dbReference>
<evidence type="ECO:0000256" key="2">
    <source>
        <dbReference type="ARBA" id="ARBA00022679"/>
    </source>
</evidence>
<dbReference type="SUPFAM" id="SSF53448">
    <property type="entry name" value="Nucleotide-diphospho-sugar transferases"/>
    <property type="match status" value="1"/>
</dbReference>
<dbReference type="PANTHER" id="PTHR19136:SF81">
    <property type="entry name" value="MOLYBDENUM COFACTOR GUANYLYLTRANSFERASE"/>
    <property type="match status" value="1"/>
</dbReference>
<dbReference type="GO" id="GO:0005525">
    <property type="term" value="F:GTP binding"/>
    <property type="evidence" value="ECO:0007669"/>
    <property type="project" value="UniProtKB-KW"/>
</dbReference>
<dbReference type="KEGG" id="tta:Theth_0112"/>
<dbReference type="GO" id="GO:0006777">
    <property type="term" value="P:Mo-molybdopterin cofactor biosynthetic process"/>
    <property type="evidence" value="ECO:0007669"/>
    <property type="project" value="UniProtKB-KW"/>
</dbReference>
<evidence type="ECO:0000313" key="9">
    <source>
        <dbReference type="EMBL" id="AEH50217.1"/>
    </source>
</evidence>
<keyword evidence="7" id="KW-0501">Molybdenum cofactor biosynthesis</keyword>
<evidence type="ECO:0000256" key="3">
    <source>
        <dbReference type="ARBA" id="ARBA00022723"/>
    </source>
</evidence>
<protein>
    <submittedName>
        <fullName evidence="9">Molybdopterin-guanine dinucleotide biosynthesis protein MobA</fullName>
    </submittedName>
</protein>
<dbReference type="HOGENOM" id="CLU_055597_2_1_0"/>
<dbReference type="Gene3D" id="3.90.550.10">
    <property type="entry name" value="Spore Coat Polysaccharide Biosynthesis Protein SpsA, Chain A"/>
    <property type="match status" value="1"/>
</dbReference>
<dbReference type="GO" id="GO:0016779">
    <property type="term" value="F:nucleotidyltransferase activity"/>
    <property type="evidence" value="ECO:0007669"/>
    <property type="project" value="TreeGrafter"/>
</dbReference>
<dbReference type="eggNOG" id="COG0746">
    <property type="taxonomic scope" value="Bacteria"/>
</dbReference>
<accession>F7YUN2</accession>
<evidence type="ECO:0000256" key="4">
    <source>
        <dbReference type="ARBA" id="ARBA00022741"/>
    </source>
</evidence>
<evidence type="ECO:0000256" key="5">
    <source>
        <dbReference type="ARBA" id="ARBA00022842"/>
    </source>
</evidence>
<dbReference type="OrthoDB" id="9788394at2"/>
<keyword evidence="6" id="KW-0342">GTP-binding</keyword>
<feature type="domain" description="MobA-like NTP transferase" evidence="8">
    <location>
        <begin position="3"/>
        <end position="135"/>
    </location>
</feature>
<dbReference type="InterPro" id="IPR025877">
    <property type="entry name" value="MobA-like_NTP_Trfase"/>
</dbReference>
<keyword evidence="5" id="KW-0460">Magnesium</keyword>
<reference evidence="9 10" key="1">
    <citation type="submission" date="2010-11" db="EMBL/GenBank/DDBJ databases">
        <title>The complete genome of Thermotoga thermarum DSM 5069.</title>
        <authorList>
            <consortium name="US DOE Joint Genome Institute (JGI-PGF)"/>
            <person name="Lucas S."/>
            <person name="Copeland A."/>
            <person name="Lapidus A."/>
            <person name="Bruce D."/>
            <person name="Goodwin L."/>
            <person name="Pitluck S."/>
            <person name="Kyrpides N."/>
            <person name="Mavromatis K."/>
            <person name="Ivanova N."/>
            <person name="Zeytun A."/>
            <person name="Brettin T."/>
            <person name="Detter J.C."/>
            <person name="Tapia R."/>
            <person name="Han C."/>
            <person name="Land M."/>
            <person name="Hauser L."/>
            <person name="Markowitz V."/>
            <person name="Cheng J.-F."/>
            <person name="Hugenholtz P."/>
            <person name="Woyke T."/>
            <person name="Wu D."/>
            <person name="Spring S."/>
            <person name="Schroeder M."/>
            <person name="Brambilla E."/>
            <person name="Klenk H.-P."/>
            <person name="Eisen J.A."/>
        </authorList>
    </citation>
    <scope>NUCLEOTIDE SEQUENCE [LARGE SCALE GENOMIC DNA]</scope>
    <source>
        <strain evidence="9 10">DSM 5069</strain>
    </source>
</reference>
<name>F7YUN2_9THEM</name>
<dbReference type="InterPro" id="IPR013482">
    <property type="entry name" value="Molybde_CF_guanTrfase"/>
</dbReference>
<dbReference type="STRING" id="688269.Theth_0112"/>